<reference evidence="1" key="1">
    <citation type="submission" date="2020-05" db="EMBL/GenBank/DDBJ databases">
        <authorList>
            <person name="Chiriac C."/>
            <person name="Salcher M."/>
            <person name="Ghai R."/>
            <person name="Kavagutti S V."/>
        </authorList>
    </citation>
    <scope>NUCLEOTIDE SEQUENCE</scope>
</reference>
<protein>
    <submittedName>
        <fullName evidence="1">Unannotated protein</fullName>
    </submittedName>
</protein>
<dbReference type="AlphaFoldDB" id="A0A6J6G9R4"/>
<dbReference type="Gene3D" id="3.40.190.10">
    <property type="entry name" value="Periplasmic binding protein-like II"/>
    <property type="match status" value="1"/>
</dbReference>
<dbReference type="SUPFAM" id="SSF53850">
    <property type="entry name" value="Periplasmic binding protein-like II"/>
    <property type="match status" value="1"/>
</dbReference>
<proteinExistence type="predicted"/>
<dbReference type="Pfam" id="PF13416">
    <property type="entry name" value="SBP_bac_8"/>
    <property type="match status" value="1"/>
</dbReference>
<gene>
    <name evidence="1" type="ORF">UFOPK1811_00320</name>
</gene>
<name>A0A6J6G9R4_9ZZZZ</name>
<dbReference type="PANTHER" id="PTHR43649:SF32">
    <property type="entry name" value="SUGAR BINDING SECRETED PROTEIN"/>
    <property type="match status" value="1"/>
</dbReference>
<dbReference type="EMBL" id="CAEZUJ010000007">
    <property type="protein sequence ID" value="CAB4593538.1"/>
    <property type="molecule type" value="Genomic_DNA"/>
</dbReference>
<dbReference type="InterPro" id="IPR006059">
    <property type="entry name" value="SBP"/>
</dbReference>
<accession>A0A6J6G9R4</accession>
<sequence length="447" mass="48051">MSKLNSTRKAAAVVASLALAFGGISAATSSAATVAKDWSCKPTKAKPVTVRMIEYFAGPARTPLLNSFARAYEAKTPGVKIDLISPSQADSPAKITQLIQAKNVDIVEPAGAIYSQAVVAGQLADIAKQFKATKAWKYLTPYTKEMAEQTTKGKIYGIGNGYYTKASFVRADRFKAAGIAIPKTWQDIYNAKSMQKDNQYVYAMRGAAAAHSQAMFIIHAHLAPNLNATGLQTKDGKSIFATPEAQTAMDLLLKIWKEAAPAASVAWGYPEMVKGFHTGVANYLIQDNEVIQIVEDNFEPFSKGNWAMAQIPKGPGGYSAQFIGAGGLWSITQSSKCKNVALGFLDYITQDPQHALFARAYGVGPVTTTAAKDPFFKEGAWAIYSKINADPKELKFSGVRGPKLTACFGAMYAQLDKDMAKLYTGDLTTTNLLKGWADGLGKADCID</sequence>
<organism evidence="1">
    <name type="scientific">freshwater metagenome</name>
    <dbReference type="NCBI Taxonomy" id="449393"/>
    <lineage>
        <taxon>unclassified sequences</taxon>
        <taxon>metagenomes</taxon>
        <taxon>ecological metagenomes</taxon>
    </lineage>
</organism>
<evidence type="ECO:0000313" key="1">
    <source>
        <dbReference type="EMBL" id="CAB4593538.1"/>
    </source>
</evidence>
<dbReference type="InterPro" id="IPR050490">
    <property type="entry name" value="Bact_solute-bd_prot1"/>
</dbReference>
<dbReference type="PANTHER" id="PTHR43649">
    <property type="entry name" value="ARABINOSE-BINDING PROTEIN-RELATED"/>
    <property type="match status" value="1"/>
</dbReference>